<evidence type="ECO:0000313" key="11">
    <source>
        <dbReference type="Proteomes" id="UP000053095"/>
    </source>
</evidence>
<dbReference type="SUPFAM" id="SSF50022">
    <property type="entry name" value="ISP domain"/>
    <property type="match status" value="1"/>
</dbReference>
<comment type="caution">
    <text evidence="10">The sequence shown here is derived from an EMBL/GenBank/DDBJ whole genome shotgun (WGS) entry which is preliminary data.</text>
</comment>
<feature type="domain" description="Aromatic-ring-hydroxylating dioxygenase alpha subunit C-terminal" evidence="9">
    <location>
        <begin position="82"/>
        <end position="138"/>
    </location>
</feature>
<name>A0A6V8H549_TALPI</name>
<dbReference type="GO" id="GO:0005506">
    <property type="term" value="F:iron ion binding"/>
    <property type="evidence" value="ECO:0007669"/>
    <property type="project" value="InterPro"/>
</dbReference>
<evidence type="ECO:0000256" key="1">
    <source>
        <dbReference type="ARBA" id="ARBA00001962"/>
    </source>
</evidence>
<feature type="compositionally biased region" description="Basic and acidic residues" evidence="8">
    <location>
        <begin position="273"/>
        <end position="283"/>
    </location>
</feature>
<dbReference type="Gene3D" id="3.90.380.10">
    <property type="entry name" value="Naphthalene 1,2-dioxygenase Alpha Subunit, Chain A, domain 1"/>
    <property type="match status" value="1"/>
</dbReference>
<evidence type="ECO:0000256" key="3">
    <source>
        <dbReference type="ARBA" id="ARBA00004866"/>
    </source>
</evidence>
<comment type="catalytic activity">
    <reaction evidence="7">
        <text>choline + 2 reduced [2Fe-2S]-[ferredoxin] + O2 + 2 H(+) = betaine aldehyde hydrate + 2 oxidized [2Fe-2S]-[ferredoxin] + H2O</text>
        <dbReference type="Rhea" id="RHEA:17769"/>
        <dbReference type="Rhea" id="RHEA-COMP:10000"/>
        <dbReference type="Rhea" id="RHEA-COMP:10001"/>
        <dbReference type="ChEBI" id="CHEBI:15354"/>
        <dbReference type="ChEBI" id="CHEBI:15377"/>
        <dbReference type="ChEBI" id="CHEBI:15378"/>
        <dbReference type="ChEBI" id="CHEBI:15379"/>
        <dbReference type="ChEBI" id="CHEBI:15870"/>
        <dbReference type="ChEBI" id="CHEBI:33737"/>
        <dbReference type="ChEBI" id="CHEBI:33738"/>
        <dbReference type="EC" id="1.14.15.7"/>
    </reaction>
</comment>
<comment type="pathway">
    <text evidence="3">Amine and polyamine biosynthesis; betaine biosynthesis via choline pathway; betaine aldehyde from choline (monooxygenase route): step 1/1.</text>
</comment>
<evidence type="ECO:0000256" key="7">
    <source>
        <dbReference type="ARBA" id="ARBA00049097"/>
    </source>
</evidence>
<dbReference type="InterPro" id="IPR015879">
    <property type="entry name" value="Ring_hydroxy_dOase_asu_C_dom"/>
</dbReference>
<dbReference type="InterPro" id="IPR036922">
    <property type="entry name" value="Rieske_2Fe-2S_sf"/>
</dbReference>
<evidence type="ECO:0000256" key="5">
    <source>
        <dbReference type="ARBA" id="ARBA00012763"/>
    </source>
</evidence>
<protein>
    <recommendedName>
        <fullName evidence="6">Choline monooxygenase, chloroplastic</fullName>
        <ecNumber evidence="5">1.14.15.7</ecNumber>
    </recommendedName>
</protein>
<keyword evidence="11" id="KW-1185">Reference proteome</keyword>
<gene>
    <name evidence="10" type="ORF">TCE0_015r01917</name>
</gene>
<dbReference type="GO" id="GO:0019285">
    <property type="term" value="P:glycine betaine biosynthetic process from choline"/>
    <property type="evidence" value="ECO:0007669"/>
    <property type="project" value="UniProtKB-UniPathway"/>
</dbReference>
<evidence type="ECO:0000256" key="8">
    <source>
        <dbReference type="SAM" id="MobiDB-lite"/>
    </source>
</evidence>
<dbReference type="PANTHER" id="PTHR43756">
    <property type="entry name" value="CHOLINE MONOOXYGENASE, CHLOROPLASTIC"/>
    <property type="match status" value="1"/>
</dbReference>
<dbReference type="AlphaFoldDB" id="A0A6V8H549"/>
<dbReference type="EC" id="1.14.15.7" evidence="5"/>
<dbReference type="CDD" id="cd00680">
    <property type="entry name" value="RHO_alpha_C"/>
    <property type="match status" value="1"/>
</dbReference>
<dbReference type="GO" id="GO:0051537">
    <property type="term" value="F:2 iron, 2 sulfur cluster binding"/>
    <property type="evidence" value="ECO:0007669"/>
    <property type="project" value="InterPro"/>
</dbReference>
<accession>A0A6V8H549</accession>
<evidence type="ECO:0000259" key="9">
    <source>
        <dbReference type="Pfam" id="PF00848"/>
    </source>
</evidence>
<dbReference type="UniPathway" id="UPA00529">
    <property type="reaction ID" value="UER00430"/>
</dbReference>
<organism evidence="10 11">
    <name type="scientific">Talaromyces pinophilus</name>
    <name type="common">Penicillium pinophilum</name>
    <dbReference type="NCBI Taxonomy" id="128442"/>
    <lineage>
        <taxon>Eukaryota</taxon>
        <taxon>Fungi</taxon>
        <taxon>Dikarya</taxon>
        <taxon>Ascomycota</taxon>
        <taxon>Pezizomycotina</taxon>
        <taxon>Eurotiomycetes</taxon>
        <taxon>Eurotiomycetidae</taxon>
        <taxon>Eurotiales</taxon>
        <taxon>Trichocomaceae</taxon>
        <taxon>Talaromyces</taxon>
        <taxon>Talaromyces sect. Talaromyces</taxon>
    </lineage>
</organism>
<feature type="region of interest" description="Disordered" evidence="8">
    <location>
        <begin position="228"/>
        <end position="283"/>
    </location>
</feature>
<dbReference type="Pfam" id="PF00848">
    <property type="entry name" value="Ring_hydroxyl_A"/>
    <property type="match status" value="1"/>
</dbReference>
<dbReference type="InterPro" id="IPR001663">
    <property type="entry name" value="Rng_hydr_dOase-A"/>
</dbReference>
<dbReference type="Proteomes" id="UP000053095">
    <property type="component" value="Unassembled WGS sequence"/>
</dbReference>
<dbReference type="Gene3D" id="2.102.10.10">
    <property type="entry name" value="Rieske [2Fe-2S] iron-sulphur domain"/>
    <property type="match status" value="1"/>
</dbReference>
<dbReference type="EMBL" id="DF933811">
    <property type="protein sequence ID" value="GAM34374.1"/>
    <property type="molecule type" value="Genomic_DNA"/>
</dbReference>
<comment type="function">
    <text evidence="2">Catalyzes the first step of the osmoprotectant glycine betaine synthesis.</text>
</comment>
<evidence type="ECO:0000313" key="10">
    <source>
        <dbReference type="EMBL" id="GAM34374.1"/>
    </source>
</evidence>
<feature type="compositionally biased region" description="Basic and acidic residues" evidence="8">
    <location>
        <begin position="247"/>
        <end position="258"/>
    </location>
</feature>
<comment type="cofactor">
    <cofactor evidence="1">
        <name>Fe cation</name>
        <dbReference type="ChEBI" id="CHEBI:24875"/>
    </cofactor>
</comment>
<reference evidence="11" key="1">
    <citation type="journal article" date="2015" name="Genome Announc.">
        <title>Draft genome sequence of Talaromyces cellulolyticus strain Y-94, a source of lignocellulosic biomass-degrading enzymes.</title>
        <authorList>
            <person name="Fujii T."/>
            <person name="Koike H."/>
            <person name="Sawayama S."/>
            <person name="Yano S."/>
            <person name="Inoue H."/>
        </authorList>
    </citation>
    <scope>NUCLEOTIDE SEQUENCE [LARGE SCALE GENOMIC DNA]</scope>
    <source>
        <strain evidence="11">Y-94</strain>
    </source>
</reference>
<dbReference type="PANTHER" id="PTHR43756:SF5">
    <property type="entry name" value="CHOLINE MONOOXYGENASE, CHLOROPLASTIC"/>
    <property type="match status" value="1"/>
</dbReference>
<evidence type="ECO:0000256" key="6">
    <source>
        <dbReference type="ARBA" id="ARBA00014931"/>
    </source>
</evidence>
<dbReference type="SUPFAM" id="SSF55961">
    <property type="entry name" value="Bet v1-like"/>
    <property type="match status" value="1"/>
</dbReference>
<dbReference type="GO" id="GO:0019133">
    <property type="term" value="F:choline monooxygenase activity"/>
    <property type="evidence" value="ECO:0007669"/>
    <property type="project" value="UniProtKB-EC"/>
</dbReference>
<comment type="similarity">
    <text evidence="4">Belongs to the choline monooxygenase family.</text>
</comment>
<evidence type="ECO:0000256" key="4">
    <source>
        <dbReference type="ARBA" id="ARBA00010848"/>
    </source>
</evidence>
<proteinExistence type="inferred from homology"/>
<evidence type="ECO:0000256" key="2">
    <source>
        <dbReference type="ARBA" id="ARBA00002149"/>
    </source>
</evidence>
<sequence length="283" mass="33026">MLGCKYHGWWYGLKGKLAKAPRFETVPEFDKDQNGLLPVHVHIDKVGFVWVNLQAGEADIKWENEFHKVDEQPRMQDFDYTEDYKFDHYWKMDLGANWEVVIENYDECYHCPTSHPRISTVSDLSRYRVEPTAGYMEHHIYDKEQRQAHFKRAITYFSTTTSITVTLFYIQRMISVSVTKSKIENGAYRHKDSTDKEFDDINAFYRQVPDEDKELCEGAQRNLGAGVFFNGERHPNKENCQGNGDGTPRERKQNDGREIWPALPTLSKNMTKKLAEEGNSAHD</sequence>